<organism evidence="2 3">
    <name type="scientific">Chromobacterium sinusclupearum</name>
    <dbReference type="NCBI Taxonomy" id="2077146"/>
    <lineage>
        <taxon>Bacteria</taxon>
        <taxon>Pseudomonadati</taxon>
        <taxon>Pseudomonadota</taxon>
        <taxon>Betaproteobacteria</taxon>
        <taxon>Neisseriales</taxon>
        <taxon>Chromobacteriaceae</taxon>
        <taxon>Chromobacterium</taxon>
    </lineage>
</organism>
<sequence>MADNQVSNPNPATGAAQHESSGGKLYLAFSLGGNAYSIEIERIREIIEYDVPTAVPMMPLAVCGVINLRGAVVPVLDLAVRFGHHPIVVSRRSCYVIVEVEHEGALHVIGLLVDRVTAVVEIDDADIEPPPAFGAQIDIDFIAGLARHDNRFLIILNMARALSIAEMSAVTRMGEEKLQQADPA</sequence>
<dbReference type="InterPro" id="IPR002545">
    <property type="entry name" value="CheW-lke_dom"/>
</dbReference>
<dbReference type="SUPFAM" id="SSF50341">
    <property type="entry name" value="CheW-like"/>
    <property type="match status" value="1"/>
</dbReference>
<dbReference type="Gene3D" id="2.40.50.180">
    <property type="entry name" value="CheA-289, Domain 4"/>
    <property type="match status" value="1"/>
</dbReference>
<dbReference type="AlphaFoldDB" id="A0A2K4MP75"/>
<evidence type="ECO:0000313" key="3">
    <source>
        <dbReference type="Proteomes" id="UP000236416"/>
    </source>
</evidence>
<dbReference type="EMBL" id="PPTF01000032">
    <property type="protein sequence ID" value="POA98877.1"/>
    <property type="molecule type" value="Genomic_DNA"/>
</dbReference>
<dbReference type="Pfam" id="PF01584">
    <property type="entry name" value="CheW"/>
    <property type="match status" value="1"/>
</dbReference>
<keyword evidence="3" id="KW-1185">Reference proteome</keyword>
<evidence type="ECO:0000259" key="1">
    <source>
        <dbReference type="PROSITE" id="PS50851"/>
    </source>
</evidence>
<dbReference type="GO" id="GO:0007165">
    <property type="term" value="P:signal transduction"/>
    <property type="evidence" value="ECO:0007669"/>
    <property type="project" value="InterPro"/>
</dbReference>
<reference evidence="2 3" key="1">
    <citation type="submission" date="2018-01" db="EMBL/GenBank/DDBJ databases">
        <title>Genomic Sequence of Chromobacterium MWU13-2610 from wild cranberry bogs within the Cape Cod National Seashore.</title>
        <authorList>
            <person name="O'Hara-Hanley K."/>
            <person name="Soby S."/>
            <person name="Harrison A."/>
        </authorList>
    </citation>
    <scope>NUCLEOTIDE SEQUENCE [LARGE SCALE GENOMIC DNA]</scope>
    <source>
        <strain evidence="2 3">MWU13-2610</strain>
    </source>
</reference>
<feature type="domain" description="CheW-like" evidence="1">
    <location>
        <begin position="23"/>
        <end position="167"/>
    </location>
</feature>
<accession>A0A2K4MP75</accession>
<dbReference type="GO" id="GO:0005829">
    <property type="term" value="C:cytosol"/>
    <property type="evidence" value="ECO:0007669"/>
    <property type="project" value="TreeGrafter"/>
</dbReference>
<evidence type="ECO:0000313" key="2">
    <source>
        <dbReference type="EMBL" id="POA98877.1"/>
    </source>
</evidence>
<dbReference type="Gene3D" id="2.30.30.40">
    <property type="entry name" value="SH3 Domains"/>
    <property type="match status" value="1"/>
</dbReference>
<dbReference type="PANTHER" id="PTHR22617">
    <property type="entry name" value="CHEMOTAXIS SENSOR HISTIDINE KINASE-RELATED"/>
    <property type="match status" value="1"/>
</dbReference>
<dbReference type="Proteomes" id="UP000236416">
    <property type="component" value="Unassembled WGS sequence"/>
</dbReference>
<dbReference type="InterPro" id="IPR036061">
    <property type="entry name" value="CheW-like_dom_sf"/>
</dbReference>
<gene>
    <name evidence="2" type="ORF">C2134_09430</name>
</gene>
<name>A0A2K4MP75_9NEIS</name>
<dbReference type="RefSeq" id="WP_103319515.1">
    <property type="nucleotide sequence ID" value="NZ_PPTF01000032.1"/>
</dbReference>
<dbReference type="PROSITE" id="PS50851">
    <property type="entry name" value="CHEW"/>
    <property type="match status" value="1"/>
</dbReference>
<dbReference type="SMART" id="SM00260">
    <property type="entry name" value="CheW"/>
    <property type="match status" value="1"/>
</dbReference>
<dbReference type="InterPro" id="IPR039315">
    <property type="entry name" value="CheW"/>
</dbReference>
<comment type="caution">
    <text evidence="2">The sequence shown here is derived from an EMBL/GenBank/DDBJ whole genome shotgun (WGS) entry which is preliminary data.</text>
</comment>
<protein>
    <submittedName>
        <fullName evidence="2">Chemotaxis protein CheW</fullName>
    </submittedName>
</protein>
<dbReference type="PANTHER" id="PTHR22617:SF41">
    <property type="entry name" value="CHEMOTAXIS SIGNAL TRANSDUCTION SYSTEM ADAPTOR PROTEIN CHEW"/>
    <property type="match status" value="1"/>
</dbReference>
<dbReference type="GO" id="GO:0006935">
    <property type="term" value="P:chemotaxis"/>
    <property type="evidence" value="ECO:0007669"/>
    <property type="project" value="InterPro"/>
</dbReference>
<proteinExistence type="predicted"/>